<protein>
    <submittedName>
        <fullName evidence="2">FH1/FH2 domain-containing protein 3</fullName>
    </submittedName>
</protein>
<dbReference type="Pfam" id="PF24959">
    <property type="entry name" value="FH3_FHOD1-3"/>
    <property type="match status" value="1"/>
</dbReference>
<gene>
    <name evidence="2" type="primary">Fhod3_3</name>
    <name evidence="2" type="ORF">AVEN_72559_1</name>
</gene>
<dbReference type="SUPFAM" id="SSF48371">
    <property type="entry name" value="ARM repeat"/>
    <property type="match status" value="1"/>
</dbReference>
<dbReference type="AlphaFoldDB" id="A0A4Y2IUH9"/>
<dbReference type="PANTHER" id="PTHR45920">
    <property type="entry name" value="FORMIN HOMOLOGY 2 DOMAIN CONTAINING, ISOFORM I"/>
    <property type="match status" value="1"/>
</dbReference>
<name>A0A4Y2IUH9_ARAVE</name>
<dbReference type="OrthoDB" id="9806920at2759"/>
<proteinExistence type="predicted"/>
<dbReference type="Proteomes" id="UP000499080">
    <property type="component" value="Unassembled WGS sequence"/>
</dbReference>
<accession>A0A4Y2IUH9</accession>
<dbReference type="GO" id="GO:0005737">
    <property type="term" value="C:cytoplasm"/>
    <property type="evidence" value="ECO:0007669"/>
    <property type="project" value="TreeGrafter"/>
</dbReference>
<dbReference type="InterPro" id="IPR056771">
    <property type="entry name" value="FH3_FHOD1-3-like"/>
</dbReference>
<dbReference type="Gene3D" id="1.25.10.10">
    <property type="entry name" value="Leucine-rich Repeat Variant"/>
    <property type="match status" value="1"/>
</dbReference>
<dbReference type="InterPro" id="IPR011989">
    <property type="entry name" value="ARM-like"/>
</dbReference>
<reference evidence="2 3" key="1">
    <citation type="journal article" date="2019" name="Sci. Rep.">
        <title>Orb-weaving spider Araneus ventricosus genome elucidates the spidroin gene catalogue.</title>
        <authorList>
            <person name="Kono N."/>
            <person name="Nakamura H."/>
            <person name="Ohtoshi R."/>
            <person name="Moran D.A.P."/>
            <person name="Shinohara A."/>
            <person name="Yoshida Y."/>
            <person name="Fujiwara M."/>
            <person name="Mori M."/>
            <person name="Tomita M."/>
            <person name="Arakawa K."/>
        </authorList>
    </citation>
    <scope>NUCLEOTIDE SEQUENCE [LARGE SCALE GENOMIC DNA]</scope>
</reference>
<dbReference type="GO" id="GO:0030866">
    <property type="term" value="P:cortical actin cytoskeleton organization"/>
    <property type="evidence" value="ECO:0007669"/>
    <property type="project" value="TreeGrafter"/>
</dbReference>
<feature type="domain" description="FHOD1/3-like FH3" evidence="1">
    <location>
        <begin position="48"/>
        <end position="70"/>
    </location>
</feature>
<keyword evidence="3" id="KW-1185">Reference proteome</keyword>
<evidence type="ECO:0000313" key="2">
    <source>
        <dbReference type="EMBL" id="GBM81320.1"/>
    </source>
</evidence>
<organism evidence="2 3">
    <name type="scientific">Araneus ventricosus</name>
    <name type="common">Orbweaver spider</name>
    <name type="synonym">Epeira ventricosa</name>
    <dbReference type="NCBI Taxonomy" id="182803"/>
    <lineage>
        <taxon>Eukaryota</taxon>
        <taxon>Metazoa</taxon>
        <taxon>Ecdysozoa</taxon>
        <taxon>Arthropoda</taxon>
        <taxon>Chelicerata</taxon>
        <taxon>Arachnida</taxon>
        <taxon>Araneae</taxon>
        <taxon>Araneomorphae</taxon>
        <taxon>Entelegynae</taxon>
        <taxon>Araneoidea</taxon>
        <taxon>Araneidae</taxon>
        <taxon>Araneus</taxon>
    </lineage>
</organism>
<evidence type="ECO:0000259" key="1">
    <source>
        <dbReference type="Pfam" id="PF24959"/>
    </source>
</evidence>
<sequence length="88" mass="10011">MTSSDNRDLRRTLYSLKQVFQDEKDLASAFIESGGLNSLVKVASSGDQTNQNYILRALGQLMLFVDGMYEWHCATFRHPEVALQYCCN</sequence>
<dbReference type="InterPro" id="IPR016024">
    <property type="entry name" value="ARM-type_fold"/>
</dbReference>
<dbReference type="PANTHER" id="PTHR45920:SF4">
    <property type="entry name" value="FORMIN HOMOLOGY 2 DOMAIN CONTAINING, ISOFORM I"/>
    <property type="match status" value="1"/>
</dbReference>
<dbReference type="EMBL" id="BGPR01002937">
    <property type="protein sequence ID" value="GBM81320.1"/>
    <property type="molecule type" value="Genomic_DNA"/>
</dbReference>
<evidence type="ECO:0000313" key="3">
    <source>
        <dbReference type="Proteomes" id="UP000499080"/>
    </source>
</evidence>
<dbReference type="GO" id="GO:0005856">
    <property type="term" value="C:cytoskeleton"/>
    <property type="evidence" value="ECO:0007669"/>
    <property type="project" value="TreeGrafter"/>
</dbReference>
<dbReference type="GO" id="GO:0051015">
    <property type="term" value="F:actin filament binding"/>
    <property type="evidence" value="ECO:0007669"/>
    <property type="project" value="TreeGrafter"/>
</dbReference>
<comment type="caution">
    <text evidence="2">The sequence shown here is derived from an EMBL/GenBank/DDBJ whole genome shotgun (WGS) entry which is preliminary data.</text>
</comment>